<evidence type="ECO:0000313" key="3">
    <source>
        <dbReference type="EMBL" id="KJV10307.1"/>
    </source>
</evidence>
<proteinExistence type="predicted"/>
<dbReference type="InterPro" id="IPR036390">
    <property type="entry name" value="WH_DNA-bd_sf"/>
</dbReference>
<organism evidence="3 4">
    <name type="scientific">Elstera litoralis</name>
    <dbReference type="NCBI Taxonomy" id="552518"/>
    <lineage>
        <taxon>Bacteria</taxon>
        <taxon>Pseudomonadati</taxon>
        <taxon>Pseudomonadota</taxon>
        <taxon>Alphaproteobacteria</taxon>
        <taxon>Rhodospirillales</taxon>
        <taxon>Rhodospirillaceae</taxon>
        <taxon>Elstera</taxon>
    </lineage>
</organism>
<comment type="caution">
    <text evidence="3">The sequence shown here is derived from an EMBL/GenBank/DDBJ whole genome shotgun (WGS) entry which is preliminary data.</text>
</comment>
<evidence type="ECO:0000259" key="2">
    <source>
        <dbReference type="Pfam" id="PF13280"/>
    </source>
</evidence>
<dbReference type="PANTHER" id="PTHR34580:SF3">
    <property type="entry name" value="PROTEIN PAFB"/>
    <property type="match status" value="1"/>
</dbReference>
<accession>A0A0F3IUK4</accession>
<feature type="domain" description="WYL" evidence="2">
    <location>
        <begin position="142"/>
        <end position="208"/>
    </location>
</feature>
<evidence type="ECO:0000313" key="4">
    <source>
        <dbReference type="Proteomes" id="UP000033774"/>
    </source>
</evidence>
<dbReference type="PROSITE" id="PS52050">
    <property type="entry name" value="WYL"/>
    <property type="match status" value="1"/>
</dbReference>
<dbReference type="Pfam" id="PF13280">
    <property type="entry name" value="WYL"/>
    <property type="match status" value="1"/>
</dbReference>
<dbReference type="InterPro" id="IPR013196">
    <property type="entry name" value="HTH_11"/>
</dbReference>
<evidence type="ECO:0000259" key="1">
    <source>
        <dbReference type="Pfam" id="PF08279"/>
    </source>
</evidence>
<dbReference type="AlphaFoldDB" id="A0A0F3IUK4"/>
<feature type="domain" description="Helix-turn-helix type 11" evidence="1">
    <location>
        <begin position="6"/>
        <end position="59"/>
    </location>
</feature>
<dbReference type="InterPro" id="IPR051534">
    <property type="entry name" value="CBASS_pafABC_assoc_protein"/>
</dbReference>
<sequence length="240" mass="27115">MSRSNRLFSLVEALRRHRYPVTAAALAEELGVSVRTIYRDIQTLVGQGATIEGEAGLGYVLKPGFLLPPLMFAESELEALGLGMRWVASQEDTELARAARHVLAKVMAVLPPDLAAQVEGAGLLVPPTREAVPETILPPGDLLAELRQALRQEQKLRISYRDRDSQASERIIWPIALAFFRDTRVLAAWCEARQDYRHFRLDRIHGLESLPDRSPIRRRTLMLRWRRSLNIPDPDQPARS</sequence>
<dbReference type="Proteomes" id="UP000033774">
    <property type="component" value="Unassembled WGS sequence"/>
</dbReference>
<dbReference type="Gene3D" id="1.10.10.10">
    <property type="entry name" value="Winged helix-like DNA-binding domain superfamily/Winged helix DNA-binding domain"/>
    <property type="match status" value="1"/>
</dbReference>
<dbReference type="InterPro" id="IPR026881">
    <property type="entry name" value="WYL_dom"/>
</dbReference>
<keyword evidence="3" id="KW-0238">DNA-binding</keyword>
<dbReference type="InterPro" id="IPR036388">
    <property type="entry name" value="WH-like_DNA-bd_sf"/>
</dbReference>
<dbReference type="PANTHER" id="PTHR34580">
    <property type="match status" value="1"/>
</dbReference>
<gene>
    <name evidence="3" type="ORF">VZ95_05840</name>
</gene>
<reference evidence="3 4" key="1">
    <citation type="submission" date="2015-03" db="EMBL/GenBank/DDBJ databases">
        <title>Draft genome sequence of Elstera litoralis.</title>
        <authorList>
            <person name="Rahalkar M.C."/>
            <person name="Dhakephalkar P.K."/>
            <person name="Pore S.D."/>
            <person name="Arora P."/>
            <person name="Kapse N.G."/>
            <person name="Pandit P.S."/>
        </authorList>
    </citation>
    <scope>NUCLEOTIDE SEQUENCE [LARGE SCALE GENOMIC DNA]</scope>
    <source>
        <strain evidence="3 4">Dia-1</strain>
    </source>
</reference>
<dbReference type="Pfam" id="PF08279">
    <property type="entry name" value="HTH_11"/>
    <property type="match status" value="1"/>
</dbReference>
<dbReference type="EMBL" id="LAJY01000116">
    <property type="protein sequence ID" value="KJV10307.1"/>
    <property type="molecule type" value="Genomic_DNA"/>
</dbReference>
<dbReference type="RefSeq" id="WP_045775025.1">
    <property type="nucleotide sequence ID" value="NZ_LAJY01000116.1"/>
</dbReference>
<dbReference type="SUPFAM" id="SSF46785">
    <property type="entry name" value="Winged helix' DNA-binding domain"/>
    <property type="match status" value="1"/>
</dbReference>
<name>A0A0F3IUK4_9PROT</name>
<protein>
    <submittedName>
        <fullName evidence="3">DNA-binding protein</fullName>
    </submittedName>
</protein>
<dbReference type="PATRIC" id="fig|552518.3.peg.237"/>
<dbReference type="GO" id="GO:0003677">
    <property type="term" value="F:DNA binding"/>
    <property type="evidence" value="ECO:0007669"/>
    <property type="project" value="UniProtKB-KW"/>
</dbReference>
<keyword evidence="4" id="KW-1185">Reference proteome</keyword>
<dbReference type="OrthoDB" id="9807255at2"/>